<keyword evidence="2" id="KW-1133">Transmembrane helix</keyword>
<keyword evidence="2" id="KW-0472">Membrane</keyword>
<keyword evidence="4" id="KW-1185">Reference proteome</keyword>
<dbReference type="EMBL" id="BMAW01129202">
    <property type="protein sequence ID" value="GFU29396.1"/>
    <property type="molecule type" value="Genomic_DNA"/>
</dbReference>
<feature type="compositionally biased region" description="Polar residues" evidence="1">
    <location>
        <begin position="113"/>
        <end position="122"/>
    </location>
</feature>
<dbReference type="OrthoDB" id="6427810at2759"/>
<feature type="transmembrane region" description="Helical" evidence="2">
    <location>
        <begin position="10"/>
        <end position="27"/>
    </location>
</feature>
<evidence type="ECO:0000256" key="2">
    <source>
        <dbReference type="SAM" id="Phobius"/>
    </source>
</evidence>
<organism evidence="3 4">
    <name type="scientific">Nephila pilipes</name>
    <name type="common">Giant wood spider</name>
    <name type="synonym">Nephila maculata</name>
    <dbReference type="NCBI Taxonomy" id="299642"/>
    <lineage>
        <taxon>Eukaryota</taxon>
        <taxon>Metazoa</taxon>
        <taxon>Ecdysozoa</taxon>
        <taxon>Arthropoda</taxon>
        <taxon>Chelicerata</taxon>
        <taxon>Arachnida</taxon>
        <taxon>Araneae</taxon>
        <taxon>Araneomorphae</taxon>
        <taxon>Entelegynae</taxon>
        <taxon>Araneoidea</taxon>
        <taxon>Nephilidae</taxon>
        <taxon>Nephila</taxon>
    </lineage>
</organism>
<keyword evidence="2" id="KW-0812">Transmembrane</keyword>
<sequence>MRQMCLRIEIAYFFVKCSLVNALFLWIPRVSGQNSGANWKTDDFIHIYKPGSDLEIEIPENYGPPVPTGVWIALVVAIFVFIVLCICGLLIFQRFRKSTSSRHSSRADLIGRPTSTTPQNQGIADLNPRNYMRQFSFTEFRGSGGDVPPEYAAVVDQKPNVSSAGRSNQYPKIVRGKKLETPPPAYMTVAPFK</sequence>
<proteinExistence type="predicted"/>
<comment type="caution">
    <text evidence="3">The sequence shown here is derived from an EMBL/GenBank/DDBJ whole genome shotgun (WGS) entry which is preliminary data.</text>
</comment>
<name>A0A8X6UP45_NEPPI</name>
<feature type="region of interest" description="Disordered" evidence="1">
    <location>
        <begin position="106"/>
        <end position="125"/>
    </location>
</feature>
<reference evidence="3" key="1">
    <citation type="submission" date="2020-08" db="EMBL/GenBank/DDBJ databases">
        <title>Multicomponent nature underlies the extraordinary mechanical properties of spider dragline silk.</title>
        <authorList>
            <person name="Kono N."/>
            <person name="Nakamura H."/>
            <person name="Mori M."/>
            <person name="Yoshida Y."/>
            <person name="Ohtoshi R."/>
            <person name="Malay A.D."/>
            <person name="Moran D.A.P."/>
            <person name="Tomita M."/>
            <person name="Numata K."/>
            <person name="Arakawa K."/>
        </authorList>
    </citation>
    <scope>NUCLEOTIDE SEQUENCE</scope>
</reference>
<evidence type="ECO:0000313" key="3">
    <source>
        <dbReference type="EMBL" id="GFU29396.1"/>
    </source>
</evidence>
<evidence type="ECO:0000313" key="4">
    <source>
        <dbReference type="Proteomes" id="UP000887013"/>
    </source>
</evidence>
<dbReference type="AlphaFoldDB" id="A0A8X6UP45"/>
<dbReference type="Proteomes" id="UP000887013">
    <property type="component" value="Unassembled WGS sequence"/>
</dbReference>
<accession>A0A8X6UP45</accession>
<evidence type="ECO:0000256" key="1">
    <source>
        <dbReference type="SAM" id="MobiDB-lite"/>
    </source>
</evidence>
<gene>
    <name evidence="3" type="ORF">NPIL_256681</name>
</gene>
<feature type="transmembrane region" description="Helical" evidence="2">
    <location>
        <begin position="70"/>
        <end position="92"/>
    </location>
</feature>
<protein>
    <submittedName>
        <fullName evidence="3">Uncharacterized protein</fullName>
    </submittedName>
</protein>